<gene>
    <name evidence="1" type="ORF">S01H4_67327</name>
</gene>
<organism evidence="1">
    <name type="scientific">marine sediment metagenome</name>
    <dbReference type="NCBI Taxonomy" id="412755"/>
    <lineage>
        <taxon>unclassified sequences</taxon>
        <taxon>metagenomes</taxon>
        <taxon>ecological metagenomes</taxon>
    </lineage>
</organism>
<name>X1ENJ1_9ZZZZ</name>
<accession>X1ENJ1</accession>
<comment type="caution">
    <text evidence="1">The sequence shown here is derived from an EMBL/GenBank/DDBJ whole genome shotgun (WGS) entry which is preliminary data.</text>
</comment>
<reference evidence="1" key="1">
    <citation type="journal article" date="2014" name="Front. Microbiol.">
        <title>High frequency of phylogenetically diverse reductive dehalogenase-homologous genes in deep subseafloor sedimentary metagenomes.</title>
        <authorList>
            <person name="Kawai M."/>
            <person name="Futagami T."/>
            <person name="Toyoda A."/>
            <person name="Takaki Y."/>
            <person name="Nishi S."/>
            <person name="Hori S."/>
            <person name="Arai W."/>
            <person name="Tsubouchi T."/>
            <person name="Morono Y."/>
            <person name="Uchiyama I."/>
            <person name="Ito T."/>
            <person name="Fujiyama A."/>
            <person name="Inagaki F."/>
            <person name="Takami H."/>
        </authorList>
    </citation>
    <scope>NUCLEOTIDE SEQUENCE</scope>
    <source>
        <strain evidence="1">Expedition CK06-06</strain>
    </source>
</reference>
<dbReference type="EMBL" id="BART01042282">
    <property type="protein sequence ID" value="GAH21920.1"/>
    <property type="molecule type" value="Genomic_DNA"/>
</dbReference>
<protein>
    <submittedName>
        <fullName evidence="1">Uncharacterized protein</fullName>
    </submittedName>
</protein>
<feature type="non-terminal residue" evidence="1">
    <location>
        <position position="1"/>
    </location>
</feature>
<evidence type="ECO:0000313" key="1">
    <source>
        <dbReference type="EMBL" id="GAH21920.1"/>
    </source>
</evidence>
<sequence>TFPDGKRIAKNPPVKIIFALGRAFEIGIT</sequence>
<proteinExistence type="predicted"/>
<dbReference type="AlphaFoldDB" id="X1ENJ1"/>